<evidence type="ECO:0000313" key="1">
    <source>
        <dbReference type="EMBL" id="KAK2878512.1"/>
    </source>
</evidence>
<dbReference type="EMBL" id="JAUYZG010000019">
    <property type="protein sequence ID" value="KAK2878512.1"/>
    <property type="molecule type" value="Genomic_DNA"/>
</dbReference>
<evidence type="ECO:0000313" key="2">
    <source>
        <dbReference type="Proteomes" id="UP001187343"/>
    </source>
</evidence>
<organism evidence="1 2">
    <name type="scientific">Cirrhinus molitorella</name>
    <name type="common">mud carp</name>
    <dbReference type="NCBI Taxonomy" id="172907"/>
    <lineage>
        <taxon>Eukaryota</taxon>
        <taxon>Metazoa</taxon>
        <taxon>Chordata</taxon>
        <taxon>Craniata</taxon>
        <taxon>Vertebrata</taxon>
        <taxon>Euteleostomi</taxon>
        <taxon>Actinopterygii</taxon>
        <taxon>Neopterygii</taxon>
        <taxon>Teleostei</taxon>
        <taxon>Ostariophysi</taxon>
        <taxon>Cypriniformes</taxon>
        <taxon>Cyprinidae</taxon>
        <taxon>Labeoninae</taxon>
        <taxon>Labeonini</taxon>
        <taxon>Cirrhinus</taxon>
    </lineage>
</organism>
<protein>
    <submittedName>
        <fullName evidence="1">Uncharacterized protein</fullName>
    </submittedName>
</protein>
<accession>A0AA88PFA0</accession>
<keyword evidence="2" id="KW-1185">Reference proteome</keyword>
<sequence length="147" mass="16368">MMTRRAECRGDPIQRVRVCVYHREYVGRTLLKLLLVGSQQPFSDLLQGPTGRKSHPPIVPLSRASARVLRKYKHMTTNTERYFLAKAGGGFVLQEQTESVGKLTELVRDVRQNGAKDSVAIKCLANRLTMPSCRAKPTTEKSGEGGL</sequence>
<gene>
    <name evidence="1" type="ORF">Q8A67_019303</name>
</gene>
<dbReference type="AlphaFoldDB" id="A0AA88PFA0"/>
<dbReference type="Proteomes" id="UP001187343">
    <property type="component" value="Unassembled WGS sequence"/>
</dbReference>
<name>A0AA88PFA0_9TELE</name>
<reference evidence="1" key="1">
    <citation type="submission" date="2023-08" db="EMBL/GenBank/DDBJ databases">
        <title>Chromosome-level Genome Assembly of mud carp (Cirrhinus molitorella).</title>
        <authorList>
            <person name="Liu H."/>
        </authorList>
    </citation>
    <scope>NUCLEOTIDE SEQUENCE</scope>
    <source>
        <strain evidence="1">Prfri</strain>
        <tissue evidence="1">Muscle</tissue>
    </source>
</reference>
<proteinExistence type="predicted"/>
<comment type="caution">
    <text evidence="1">The sequence shown here is derived from an EMBL/GenBank/DDBJ whole genome shotgun (WGS) entry which is preliminary data.</text>
</comment>